<dbReference type="GO" id="GO:0009986">
    <property type="term" value="C:cell surface"/>
    <property type="evidence" value="ECO:0007669"/>
    <property type="project" value="UniProtKB-SubCell"/>
</dbReference>
<dbReference type="AlphaFoldDB" id="U1X8M7"/>
<comment type="subcellular location">
    <subcellularLocation>
        <location evidence="1">Cell surface</location>
    </subcellularLocation>
</comment>
<dbReference type="GeneID" id="92841958"/>
<keyword evidence="3" id="KW-0472">Membrane</keyword>
<proteinExistence type="predicted"/>
<evidence type="ECO:0000256" key="1">
    <source>
        <dbReference type="ARBA" id="ARBA00004241"/>
    </source>
</evidence>
<comment type="caution">
    <text evidence="4">The sequence shown here is derived from an EMBL/GenBank/DDBJ whole genome shotgun (WGS) entry which is preliminary data.</text>
</comment>
<dbReference type="PATRIC" id="fig|649747.3.peg.543"/>
<feature type="transmembrane region" description="Helical" evidence="3">
    <location>
        <begin position="20"/>
        <end position="42"/>
    </location>
</feature>
<evidence type="ECO:0000256" key="3">
    <source>
        <dbReference type="SAM" id="Phobius"/>
    </source>
</evidence>
<dbReference type="eggNOG" id="ENOG5034BCA">
    <property type="taxonomic scope" value="Bacteria"/>
</dbReference>
<organism evidence="4 5">
    <name type="scientific">Aneurinibacillus aneurinilyticus ATCC 12856</name>
    <dbReference type="NCBI Taxonomy" id="649747"/>
    <lineage>
        <taxon>Bacteria</taxon>
        <taxon>Bacillati</taxon>
        <taxon>Bacillota</taxon>
        <taxon>Bacilli</taxon>
        <taxon>Bacillales</taxon>
        <taxon>Paenibacillaceae</taxon>
        <taxon>Aneurinibacillus group</taxon>
        <taxon>Aneurinibacillus</taxon>
    </lineage>
</organism>
<reference evidence="4 5" key="1">
    <citation type="submission" date="2013-08" db="EMBL/GenBank/DDBJ databases">
        <authorList>
            <person name="Weinstock G."/>
            <person name="Sodergren E."/>
            <person name="Wylie T."/>
            <person name="Fulton L."/>
            <person name="Fulton R."/>
            <person name="Fronick C."/>
            <person name="O'Laughlin M."/>
            <person name="Godfrey J."/>
            <person name="Miner T."/>
            <person name="Herter B."/>
            <person name="Appelbaum E."/>
            <person name="Cordes M."/>
            <person name="Lek S."/>
            <person name="Wollam A."/>
            <person name="Pepin K.H."/>
            <person name="Palsikar V.B."/>
            <person name="Mitreva M."/>
            <person name="Wilson R.K."/>
        </authorList>
    </citation>
    <scope>NUCLEOTIDE SEQUENCE [LARGE SCALE GENOMIC DNA]</scope>
    <source>
        <strain evidence="4 5">ATCC 12856</strain>
    </source>
</reference>
<dbReference type="InterPro" id="IPR012902">
    <property type="entry name" value="N_methyl_site"/>
</dbReference>
<accession>U1X8M7</accession>
<dbReference type="STRING" id="649747.HMPREF0083_00611"/>
<keyword evidence="3" id="KW-0812">Transmembrane</keyword>
<evidence type="ECO:0000313" key="4">
    <source>
        <dbReference type="EMBL" id="ERI11295.1"/>
    </source>
</evidence>
<sequence>MRNKIGKFLFPLKTERGLTLVELLVAIALFLLIIIPISSYYISGISLYQRTQTETNLRNEADFVLSDIFNTVQNATYFELQPVKNENHKEDLLSIFEKSGTLDFDSKSEEEKNAIKNKLYYGIFTYKLTLDKDNVSKLKRKGLQFFATDAGGKFSYNPSYLVDGLFRLSDDNKKLIVYLLVAPKNSREEENRTDRSGEDMEFKTIEDVKDVINAKGNTSLHYIRLIRTEFAVNNFKGGE</sequence>
<evidence type="ECO:0000313" key="5">
    <source>
        <dbReference type="Proteomes" id="UP000016511"/>
    </source>
</evidence>
<dbReference type="Proteomes" id="UP000016511">
    <property type="component" value="Unassembled WGS sequence"/>
</dbReference>
<dbReference type="EMBL" id="AWSJ01000045">
    <property type="protein sequence ID" value="ERI11295.1"/>
    <property type="molecule type" value="Genomic_DNA"/>
</dbReference>
<keyword evidence="2" id="KW-0178">Competence</keyword>
<evidence type="ECO:0000256" key="2">
    <source>
        <dbReference type="ARBA" id="ARBA00023287"/>
    </source>
</evidence>
<keyword evidence="3" id="KW-1133">Transmembrane helix</keyword>
<dbReference type="RefSeq" id="WP_021622906.1">
    <property type="nucleotide sequence ID" value="NZ_KE952840.1"/>
</dbReference>
<keyword evidence="5" id="KW-1185">Reference proteome</keyword>
<protein>
    <submittedName>
        <fullName evidence="4">Prepilin-type cleavage/methylation protein</fullName>
    </submittedName>
</protein>
<dbReference type="Pfam" id="PF07963">
    <property type="entry name" value="N_methyl"/>
    <property type="match status" value="1"/>
</dbReference>
<gene>
    <name evidence="4" type="ORF">HMPREF0083_00611</name>
</gene>
<dbReference type="GO" id="GO:0030420">
    <property type="term" value="P:establishment of competence for transformation"/>
    <property type="evidence" value="ECO:0007669"/>
    <property type="project" value="UniProtKB-KW"/>
</dbReference>
<name>U1X8M7_ANEAE</name>
<dbReference type="HOGENOM" id="CLU_1159224_0_0_9"/>